<feature type="region of interest" description="Disordered" evidence="1">
    <location>
        <begin position="1"/>
        <end position="21"/>
    </location>
</feature>
<name>A0A8X6IGE0_TRICU</name>
<evidence type="ECO:0000313" key="3">
    <source>
        <dbReference type="Proteomes" id="UP000887116"/>
    </source>
</evidence>
<dbReference type="EMBL" id="BMAO01001888">
    <property type="protein sequence ID" value="GFQ76710.1"/>
    <property type="molecule type" value="Genomic_DNA"/>
</dbReference>
<proteinExistence type="predicted"/>
<accession>A0A8X6IGE0</accession>
<dbReference type="AlphaFoldDB" id="A0A8X6IGE0"/>
<reference evidence="2" key="1">
    <citation type="submission" date="2020-07" db="EMBL/GenBank/DDBJ databases">
        <title>Multicomponent nature underlies the extraordinary mechanical properties of spider dragline silk.</title>
        <authorList>
            <person name="Kono N."/>
            <person name="Nakamura H."/>
            <person name="Mori M."/>
            <person name="Yoshida Y."/>
            <person name="Ohtoshi R."/>
            <person name="Malay A.D."/>
            <person name="Moran D.A.P."/>
            <person name="Tomita M."/>
            <person name="Numata K."/>
            <person name="Arakawa K."/>
        </authorList>
    </citation>
    <scope>NUCLEOTIDE SEQUENCE</scope>
</reference>
<keyword evidence="3" id="KW-1185">Reference proteome</keyword>
<gene>
    <name evidence="2" type="ORF">TNCT_130161</name>
</gene>
<feature type="region of interest" description="Disordered" evidence="1">
    <location>
        <begin position="50"/>
        <end position="82"/>
    </location>
</feature>
<feature type="compositionally biased region" description="Acidic residues" evidence="1">
    <location>
        <begin position="66"/>
        <end position="79"/>
    </location>
</feature>
<dbReference type="Proteomes" id="UP000887116">
    <property type="component" value="Unassembled WGS sequence"/>
</dbReference>
<sequence length="123" mass="13316">MKLDTLPSKTTAGGNIFKPVDHPNILRLVPSRSGSNSSIGSASSLWNTSLKNKSPLHKGSSQSPDDVGDDSDSNEDDGDVLSLSKLKELGNLPEEAFLRRHELYVSDIEDSHDVIFAISPTIR</sequence>
<comment type="caution">
    <text evidence="2">The sequence shown here is derived from an EMBL/GenBank/DDBJ whole genome shotgun (WGS) entry which is preliminary data.</text>
</comment>
<protein>
    <submittedName>
        <fullName evidence="2">Uncharacterized protein</fullName>
    </submittedName>
</protein>
<evidence type="ECO:0000256" key="1">
    <source>
        <dbReference type="SAM" id="MobiDB-lite"/>
    </source>
</evidence>
<dbReference type="OrthoDB" id="6433127at2759"/>
<evidence type="ECO:0000313" key="2">
    <source>
        <dbReference type="EMBL" id="GFQ76710.1"/>
    </source>
</evidence>
<organism evidence="2 3">
    <name type="scientific">Trichonephila clavata</name>
    <name type="common">Joro spider</name>
    <name type="synonym">Nephila clavata</name>
    <dbReference type="NCBI Taxonomy" id="2740835"/>
    <lineage>
        <taxon>Eukaryota</taxon>
        <taxon>Metazoa</taxon>
        <taxon>Ecdysozoa</taxon>
        <taxon>Arthropoda</taxon>
        <taxon>Chelicerata</taxon>
        <taxon>Arachnida</taxon>
        <taxon>Araneae</taxon>
        <taxon>Araneomorphae</taxon>
        <taxon>Entelegynae</taxon>
        <taxon>Araneoidea</taxon>
        <taxon>Nephilidae</taxon>
        <taxon>Trichonephila</taxon>
    </lineage>
</organism>